<accession>A0ABU6I941</accession>
<proteinExistence type="predicted"/>
<evidence type="ECO:0000313" key="2">
    <source>
        <dbReference type="Proteomes" id="UP001357437"/>
    </source>
</evidence>
<reference evidence="1 2" key="1">
    <citation type="submission" date="2024-01" db="EMBL/GenBank/DDBJ databases">
        <title>Comparative Genomics of Leclercia adecarboxylata Strains Isolated from Several Sources.</title>
        <authorList>
            <person name="Yescas-Zazueta V."/>
            <person name="Balbuena-Alonso M.G."/>
            <person name="Valencia D."/>
            <person name="Mendez-Pfeiffer P.A."/>
            <person name="Ballesteros-Monrreal M.G."/>
            <person name="Rocha-Gracia R.D.C."/>
            <person name="Barrios-Villa E."/>
        </authorList>
    </citation>
    <scope>NUCLEOTIDE SEQUENCE [LARGE SCALE GENOMIC DNA]</scope>
    <source>
        <strain evidence="1 2">33MEM</strain>
    </source>
</reference>
<evidence type="ECO:0000313" key="1">
    <source>
        <dbReference type="EMBL" id="MEC3938110.1"/>
    </source>
</evidence>
<dbReference type="RefSeq" id="WP_220434814.1">
    <property type="nucleotide sequence ID" value="NZ_JAODYM010000030.1"/>
</dbReference>
<dbReference type="Proteomes" id="UP001357437">
    <property type="component" value="Unassembled WGS sequence"/>
</dbReference>
<dbReference type="EMBL" id="JAYMCU010000037">
    <property type="protein sequence ID" value="MEC3938110.1"/>
    <property type="molecule type" value="Genomic_DNA"/>
</dbReference>
<organism evidence="1 2">
    <name type="scientific">Leclercia adecarboxylata</name>
    <dbReference type="NCBI Taxonomy" id="83655"/>
    <lineage>
        <taxon>Bacteria</taxon>
        <taxon>Pseudomonadati</taxon>
        <taxon>Pseudomonadota</taxon>
        <taxon>Gammaproteobacteria</taxon>
        <taxon>Enterobacterales</taxon>
        <taxon>Enterobacteriaceae</taxon>
        <taxon>Leclercia</taxon>
    </lineage>
</organism>
<comment type="caution">
    <text evidence="1">The sequence shown here is derived from an EMBL/GenBank/DDBJ whole genome shotgun (WGS) entry which is preliminary data.</text>
</comment>
<gene>
    <name evidence="1" type="ORF">VOF76_18265</name>
</gene>
<name>A0ABU6I941_9ENTR</name>
<sequence>MNVRNTAIQIIESFSVHYETKEENIPLEERTDPASLNAPAAVVKHRHVAVLSDSDTILELERLTQEWENRARDLTLADPVRFPSNAFVLAPVPQVIHGVRSMSIGVGSATTSKKYTKASILGRYDRAIRHARQGVDVSHDSTLLRQLERERELLAGDNETHYRIRNTCSTETICTLTFKDGTSNKVRVPRVGIAFAAPNSSIEIRTPRVMAPRSDRLEHLGVVPLDCSLSGLAGLVYKESEILKARARYQARQK</sequence>
<keyword evidence="2" id="KW-1185">Reference proteome</keyword>
<protein>
    <submittedName>
        <fullName evidence="1">Uncharacterized protein</fullName>
    </submittedName>
</protein>